<dbReference type="ExpressionAtlas" id="F6H4E5">
    <property type="expression patterns" value="baseline and differential"/>
</dbReference>
<evidence type="ECO:0000313" key="3">
    <source>
        <dbReference type="Proteomes" id="UP000009183"/>
    </source>
</evidence>
<dbReference type="eggNOG" id="ENOG502RZJH">
    <property type="taxonomic scope" value="Eukaryota"/>
</dbReference>
<dbReference type="EMBL" id="FN595233">
    <property type="protein sequence ID" value="CCB47156.1"/>
    <property type="molecule type" value="Genomic_DNA"/>
</dbReference>
<gene>
    <name evidence="2" type="ordered locus">VIT_07s0031g02540</name>
</gene>
<organism evidence="2 3">
    <name type="scientific">Vitis vinifera</name>
    <name type="common">Grape</name>
    <dbReference type="NCBI Taxonomy" id="29760"/>
    <lineage>
        <taxon>Eukaryota</taxon>
        <taxon>Viridiplantae</taxon>
        <taxon>Streptophyta</taxon>
        <taxon>Embryophyta</taxon>
        <taxon>Tracheophyta</taxon>
        <taxon>Spermatophyta</taxon>
        <taxon>Magnoliopsida</taxon>
        <taxon>eudicotyledons</taxon>
        <taxon>Gunneridae</taxon>
        <taxon>Pentapetalae</taxon>
        <taxon>rosids</taxon>
        <taxon>Vitales</taxon>
        <taxon>Vitaceae</taxon>
        <taxon>Viteae</taxon>
        <taxon>Vitis</taxon>
    </lineage>
</organism>
<dbReference type="PANTHER" id="PTHR34193:SF10">
    <property type="entry name" value="DUF1645 FAMILY PROTEIN"/>
    <property type="match status" value="1"/>
</dbReference>
<dbReference type="PANTHER" id="PTHR34193">
    <property type="entry name" value="OS11G0199801 PROTEIN"/>
    <property type="match status" value="1"/>
</dbReference>
<dbReference type="InParanoid" id="F6H4E5"/>
<evidence type="ECO:0000256" key="1">
    <source>
        <dbReference type="SAM" id="MobiDB-lite"/>
    </source>
</evidence>
<dbReference type="AlphaFoldDB" id="F6H4E5"/>
<feature type="compositionally biased region" description="Low complexity" evidence="1">
    <location>
        <begin position="285"/>
        <end position="313"/>
    </location>
</feature>
<proteinExistence type="predicted"/>
<reference evidence="3" key="1">
    <citation type="journal article" date="2007" name="Nature">
        <title>The grapevine genome sequence suggests ancestral hexaploidization in major angiosperm phyla.</title>
        <authorList>
            <consortium name="The French-Italian Public Consortium for Grapevine Genome Characterization."/>
            <person name="Jaillon O."/>
            <person name="Aury J.-M."/>
            <person name="Noel B."/>
            <person name="Policriti A."/>
            <person name="Clepet C."/>
            <person name="Casagrande A."/>
            <person name="Choisne N."/>
            <person name="Aubourg S."/>
            <person name="Vitulo N."/>
            <person name="Jubin C."/>
            <person name="Vezzi A."/>
            <person name="Legeai F."/>
            <person name="Hugueney P."/>
            <person name="Dasilva C."/>
            <person name="Horner D."/>
            <person name="Mica E."/>
            <person name="Jublot D."/>
            <person name="Poulain J."/>
            <person name="Bruyere C."/>
            <person name="Billault A."/>
            <person name="Segurens B."/>
            <person name="Gouyvenoux M."/>
            <person name="Ugarte E."/>
            <person name="Cattonaro F."/>
            <person name="Anthouard V."/>
            <person name="Vico V."/>
            <person name="Del Fabbro C."/>
            <person name="Alaux M."/>
            <person name="Di Gaspero G."/>
            <person name="Dumas V."/>
            <person name="Felice N."/>
            <person name="Paillard S."/>
            <person name="Juman I."/>
            <person name="Moroldo M."/>
            <person name="Scalabrin S."/>
            <person name="Canaguier A."/>
            <person name="Le Clainche I."/>
            <person name="Malacrida G."/>
            <person name="Durand E."/>
            <person name="Pesole G."/>
            <person name="Laucou V."/>
            <person name="Chatelet P."/>
            <person name="Merdinoglu D."/>
            <person name="Delledonne M."/>
            <person name="Pezzotti M."/>
            <person name="Lecharny A."/>
            <person name="Scarpelli C."/>
            <person name="Artiguenave F."/>
            <person name="Pe M.E."/>
            <person name="Valle G."/>
            <person name="Morgante M."/>
            <person name="Caboche M."/>
            <person name="Adam-Blondon A.-F."/>
            <person name="Weissenbach J."/>
            <person name="Quetier F."/>
            <person name="Wincker P."/>
        </authorList>
    </citation>
    <scope>NUCLEOTIDE SEQUENCE [LARGE SCALE GENOMIC DNA]</scope>
    <source>
        <strain evidence="3">cv. Pinot noir / PN40024</strain>
    </source>
</reference>
<sequence>MLVLKAKAAMSEAMGVILKLVQYHSKTLTHFAKTPSCFLCFLCRDGHMNTESIIESLKDFTLFSFGSRPIPRYIMDFGFLANRKTRNHGSFGSEIEFQPQICVEDGVGASSPPLWNRKNMSESTRNETSHLLPHDHCFSHLSRASQLERIADGRRELMEMVKNMSESTYELSLKDIVDEQHTSQEDEEEGSVEDRSTSFNSEIELLQQRSKTKRKNIKSPWITRSASMEKEVFLLKMFFPTSLGMKRKPAVGNGSKVSQKSLCDNPEDNVDKEWWKKRFLGAGQSKNSGKNSIWGSSGSSSRSNSNQSRQTNGVVLPGCWPFFHPKKARPED</sequence>
<dbReference type="HOGENOM" id="CLU_837855_0_0_1"/>
<dbReference type="Proteomes" id="UP000009183">
    <property type="component" value="Chromosome 7"/>
</dbReference>
<name>F6H4E5_VITVI</name>
<protein>
    <submittedName>
        <fullName evidence="2">Uncharacterized protein</fullName>
    </submittedName>
</protein>
<evidence type="ECO:0000313" key="2">
    <source>
        <dbReference type="EMBL" id="CCB47156.1"/>
    </source>
</evidence>
<dbReference type="PaxDb" id="29760-VIT_07s0031g02540.t01"/>
<feature type="region of interest" description="Disordered" evidence="1">
    <location>
        <begin position="281"/>
        <end position="332"/>
    </location>
</feature>
<keyword evidence="3" id="KW-1185">Reference proteome</keyword>
<dbReference type="OrthoDB" id="776574at2759"/>
<feature type="region of interest" description="Disordered" evidence="1">
    <location>
        <begin position="180"/>
        <end position="201"/>
    </location>
</feature>
<feature type="region of interest" description="Disordered" evidence="1">
    <location>
        <begin position="246"/>
        <end position="267"/>
    </location>
</feature>
<accession>F6H4E5</accession>